<dbReference type="EMBL" id="DMVW01000219">
    <property type="protein sequence ID" value="HAR54613.1"/>
    <property type="molecule type" value="Genomic_DNA"/>
</dbReference>
<proteinExistence type="predicted"/>
<dbReference type="PANTHER" id="PTHR42695:SF5">
    <property type="entry name" value="GLUTAMINE AMIDOTRANSFERASE YLR126C-RELATED"/>
    <property type="match status" value="1"/>
</dbReference>
<dbReference type="PROSITE" id="PS51273">
    <property type="entry name" value="GATASE_TYPE_1"/>
    <property type="match status" value="1"/>
</dbReference>
<dbReference type="CDD" id="cd01741">
    <property type="entry name" value="GATase1_1"/>
    <property type="match status" value="1"/>
</dbReference>
<comment type="caution">
    <text evidence="2">The sequence shown here is derived from an EMBL/GenBank/DDBJ whole genome shotgun (WGS) entry which is preliminary data.</text>
</comment>
<dbReference type="AlphaFoldDB" id="A0A348WJA1"/>
<dbReference type="GO" id="GO:0005829">
    <property type="term" value="C:cytosol"/>
    <property type="evidence" value="ECO:0007669"/>
    <property type="project" value="TreeGrafter"/>
</dbReference>
<protein>
    <submittedName>
        <fullName evidence="2">GMP synthase</fullName>
    </submittedName>
</protein>
<organism evidence="2 3">
    <name type="scientific">Roseovarius nubinhibens</name>
    <dbReference type="NCBI Taxonomy" id="314263"/>
    <lineage>
        <taxon>Bacteria</taxon>
        <taxon>Pseudomonadati</taxon>
        <taxon>Pseudomonadota</taxon>
        <taxon>Alphaproteobacteria</taxon>
        <taxon>Rhodobacterales</taxon>
        <taxon>Roseobacteraceae</taxon>
        <taxon>Roseovarius</taxon>
    </lineage>
</organism>
<dbReference type="Pfam" id="PF00117">
    <property type="entry name" value="GATase"/>
    <property type="match status" value="1"/>
</dbReference>
<evidence type="ECO:0000313" key="2">
    <source>
        <dbReference type="EMBL" id="HAR54613.1"/>
    </source>
</evidence>
<name>A0A348WJA1_9RHOB</name>
<dbReference type="Proteomes" id="UP000264719">
    <property type="component" value="Unassembled WGS sequence"/>
</dbReference>
<dbReference type="InterPro" id="IPR017926">
    <property type="entry name" value="GATASE"/>
</dbReference>
<sequence length="242" mass="26624">MKLLVLLHEDTDRPGVFHEFLDEDGHSYDPVHMHRNTPLPSLEGYDALWVMGGPQNTWETEQYPWLVAEKALIREAVEQRGLPFLGICLGHQLLAEALGGEVGPATTPEIGVFDVQLTEAGATGVFFDGVTERFPVLHWHSAEIHKLPQGAQVLATAPACAVQAMRWGTRAFSTQFHLEADEDTITRWMGQPDGVAALVDTLGTDGPARYEAAARDRMSALNETAERLYINWLQCAAQAVPA</sequence>
<dbReference type="SUPFAM" id="SSF52317">
    <property type="entry name" value="Class I glutamine amidotransferase-like"/>
    <property type="match status" value="1"/>
</dbReference>
<dbReference type="RefSeq" id="WP_339852283.1">
    <property type="nucleotide sequence ID" value="NZ_CAXAXR010000003.1"/>
</dbReference>
<evidence type="ECO:0000259" key="1">
    <source>
        <dbReference type="Pfam" id="PF00117"/>
    </source>
</evidence>
<evidence type="ECO:0000313" key="3">
    <source>
        <dbReference type="Proteomes" id="UP000264719"/>
    </source>
</evidence>
<feature type="domain" description="Glutamine amidotransferase" evidence="1">
    <location>
        <begin position="38"/>
        <end position="181"/>
    </location>
</feature>
<dbReference type="InterPro" id="IPR044992">
    <property type="entry name" value="ChyE-like"/>
</dbReference>
<dbReference type="PANTHER" id="PTHR42695">
    <property type="entry name" value="GLUTAMINE AMIDOTRANSFERASE YLR126C-RELATED"/>
    <property type="match status" value="1"/>
</dbReference>
<reference evidence="2 3" key="1">
    <citation type="journal article" date="2018" name="Nat. Biotechnol.">
        <title>A standardized bacterial taxonomy based on genome phylogeny substantially revises the tree of life.</title>
        <authorList>
            <person name="Parks D.H."/>
            <person name="Chuvochina M."/>
            <person name="Waite D.W."/>
            <person name="Rinke C."/>
            <person name="Skarshewski A."/>
            <person name="Chaumeil P.A."/>
            <person name="Hugenholtz P."/>
        </authorList>
    </citation>
    <scope>NUCLEOTIDE SEQUENCE [LARGE SCALE GENOMIC DNA]</scope>
    <source>
        <strain evidence="2">UBA9169</strain>
    </source>
</reference>
<dbReference type="Gene3D" id="3.40.50.880">
    <property type="match status" value="1"/>
</dbReference>
<dbReference type="InterPro" id="IPR029062">
    <property type="entry name" value="Class_I_gatase-like"/>
</dbReference>
<gene>
    <name evidence="2" type="ORF">DCS45_22465</name>
</gene>
<accession>A0A348WJA1</accession>